<evidence type="ECO:0000256" key="6">
    <source>
        <dbReference type="PROSITE-ProRule" id="PRU00089"/>
    </source>
</evidence>
<dbReference type="PANTHER" id="PTHR45767">
    <property type="entry name" value="FORKHEAD BOX PROTEIN O"/>
    <property type="match status" value="1"/>
</dbReference>
<dbReference type="InParanoid" id="A0A6P8IYK0"/>
<dbReference type="RefSeq" id="XP_031571028.1">
    <property type="nucleotide sequence ID" value="XM_031715168.1"/>
</dbReference>
<evidence type="ECO:0000256" key="1">
    <source>
        <dbReference type="ARBA" id="ARBA00004496"/>
    </source>
</evidence>
<keyword evidence="6" id="KW-0539">Nucleus</keyword>
<dbReference type="InterPro" id="IPR036390">
    <property type="entry name" value="WH_DNA-bd_sf"/>
</dbReference>
<evidence type="ECO:0000256" key="2">
    <source>
        <dbReference type="ARBA" id="ARBA00022490"/>
    </source>
</evidence>
<dbReference type="GO" id="GO:0005737">
    <property type="term" value="C:cytoplasm"/>
    <property type="evidence" value="ECO:0007669"/>
    <property type="project" value="UniProtKB-SubCell"/>
</dbReference>
<dbReference type="PROSITE" id="PS50039">
    <property type="entry name" value="FORK_HEAD_3"/>
    <property type="match status" value="1"/>
</dbReference>
<dbReference type="InterPro" id="IPR030456">
    <property type="entry name" value="TF_fork_head_CS_2"/>
</dbReference>
<keyword evidence="2" id="KW-0963">Cytoplasm</keyword>
<feature type="region of interest" description="Disordered" evidence="7">
    <location>
        <begin position="37"/>
        <end position="95"/>
    </location>
</feature>
<dbReference type="SUPFAM" id="SSF46785">
    <property type="entry name" value="Winged helix' DNA-binding domain"/>
    <property type="match status" value="1"/>
</dbReference>
<evidence type="ECO:0000256" key="5">
    <source>
        <dbReference type="ARBA" id="ARBA00023163"/>
    </source>
</evidence>
<feature type="compositionally biased region" description="Low complexity" evidence="7">
    <location>
        <begin position="40"/>
        <end position="54"/>
    </location>
</feature>
<dbReference type="PANTHER" id="PTHR45767:SF9">
    <property type="entry name" value="FORK-HEAD DOMAIN-CONTAINING PROTEIN"/>
    <property type="match status" value="1"/>
</dbReference>
<dbReference type="SMART" id="SM00339">
    <property type="entry name" value="FH"/>
    <property type="match status" value="1"/>
</dbReference>
<organism evidence="9 10">
    <name type="scientific">Actinia tenebrosa</name>
    <name type="common">Australian red waratah sea anemone</name>
    <dbReference type="NCBI Taxonomy" id="6105"/>
    <lineage>
        <taxon>Eukaryota</taxon>
        <taxon>Metazoa</taxon>
        <taxon>Cnidaria</taxon>
        <taxon>Anthozoa</taxon>
        <taxon>Hexacorallia</taxon>
        <taxon>Actiniaria</taxon>
        <taxon>Actiniidae</taxon>
        <taxon>Actinia</taxon>
    </lineage>
</organism>
<dbReference type="PROSITE" id="PS00658">
    <property type="entry name" value="FORK_HEAD_2"/>
    <property type="match status" value="1"/>
</dbReference>
<evidence type="ECO:0000259" key="8">
    <source>
        <dbReference type="PROSITE" id="PS50039"/>
    </source>
</evidence>
<dbReference type="GO" id="GO:0003700">
    <property type="term" value="F:DNA-binding transcription factor activity"/>
    <property type="evidence" value="ECO:0007669"/>
    <property type="project" value="InterPro"/>
</dbReference>
<accession>A0A6P8IYK0</accession>
<keyword evidence="4 6" id="KW-0238">DNA-binding</keyword>
<proteinExistence type="predicted"/>
<dbReference type="PRINTS" id="PR00053">
    <property type="entry name" value="FORKHEAD"/>
</dbReference>
<dbReference type="KEGG" id="aten:116305288"/>
<feature type="DNA-binding region" description="Fork-head" evidence="6">
    <location>
        <begin position="200"/>
        <end position="285"/>
    </location>
</feature>
<name>A0A6P8IYK0_ACTTE</name>
<dbReference type="OrthoDB" id="5954824at2759"/>
<protein>
    <submittedName>
        <fullName evidence="10">Forkhead box protein O-like</fullName>
    </submittedName>
</protein>
<dbReference type="Pfam" id="PF00250">
    <property type="entry name" value="Forkhead"/>
    <property type="match status" value="1"/>
</dbReference>
<dbReference type="CDD" id="cd20032">
    <property type="entry name" value="FH_FOXO"/>
    <property type="match status" value="1"/>
</dbReference>
<keyword evidence="5" id="KW-0804">Transcription</keyword>
<comment type="subcellular location">
    <subcellularLocation>
        <location evidence="1">Cytoplasm</location>
    </subcellularLocation>
    <subcellularLocation>
        <location evidence="6">Nucleus</location>
    </subcellularLocation>
</comment>
<dbReference type="GO" id="GO:0043565">
    <property type="term" value="F:sequence-specific DNA binding"/>
    <property type="evidence" value="ECO:0007669"/>
    <property type="project" value="InterPro"/>
</dbReference>
<reference evidence="10" key="1">
    <citation type="submission" date="2025-08" db="UniProtKB">
        <authorList>
            <consortium name="RefSeq"/>
        </authorList>
    </citation>
    <scope>IDENTIFICATION</scope>
    <source>
        <tissue evidence="10">Tentacle</tissue>
    </source>
</reference>
<sequence>MQNRRRVGESRKKMYEIPPSVDWYLRVSSKSRIHYPAVYEESSNLGGSESSYSSSKDKEKSPKQPAQSGLNSPELERRYSPSDLTRKRKFEEFEDDLGRKRPKKLDQLNSINCQARTYPHRNLESCLSRPTTELKSIISLQQQRAITQEQPRGQNKEDFQKIQELVKKFPEIRPKTNEESNLVYKPHNNSTRKNPWGGESYSDLIASAIRSFPNNRATLQQIYEWIVGNVPHFADKADYPSTKGWKNAIRHTLSIRKRFTRIINDTSPHSSLWTFSKYSYKTTKY</sequence>
<dbReference type="InterPro" id="IPR036388">
    <property type="entry name" value="WH-like_DNA-bd_sf"/>
</dbReference>
<evidence type="ECO:0000256" key="4">
    <source>
        <dbReference type="ARBA" id="ARBA00023125"/>
    </source>
</evidence>
<evidence type="ECO:0000313" key="9">
    <source>
        <dbReference type="Proteomes" id="UP000515163"/>
    </source>
</evidence>
<dbReference type="GeneID" id="116305288"/>
<feature type="domain" description="Fork-head" evidence="8">
    <location>
        <begin position="200"/>
        <end position="285"/>
    </location>
</feature>
<dbReference type="Gene3D" id="1.10.10.10">
    <property type="entry name" value="Winged helix-like DNA-binding domain superfamily/Winged helix DNA-binding domain"/>
    <property type="match status" value="1"/>
</dbReference>
<dbReference type="GO" id="GO:0005634">
    <property type="term" value="C:nucleus"/>
    <property type="evidence" value="ECO:0007669"/>
    <property type="project" value="UniProtKB-SubCell"/>
</dbReference>
<evidence type="ECO:0000313" key="10">
    <source>
        <dbReference type="RefSeq" id="XP_031571028.1"/>
    </source>
</evidence>
<gene>
    <name evidence="10" type="primary">LOC116305288</name>
</gene>
<evidence type="ECO:0000256" key="7">
    <source>
        <dbReference type="SAM" id="MobiDB-lite"/>
    </source>
</evidence>
<evidence type="ECO:0000256" key="3">
    <source>
        <dbReference type="ARBA" id="ARBA00023015"/>
    </source>
</evidence>
<keyword evidence="9" id="KW-1185">Reference proteome</keyword>
<keyword evidence="3" id="KW-0805">Transcription regulation</keyword>
<dbReference type="InterPro" id="IPR001766">
    <property type="entry name" value="Fork_head_dom"/>
</dbReference>
<dbReference type="Proteomes" id="UP000515163">
    <property type="component" value="Unplaced"/>
</dbReference>
<dbReference type="AlphaFoldDB" id="A0A6P8IYK0"/>